<reference evidence="3" key="1">
    <citation type="journal article" date="2009" name="Science">
        <title>The B73 maize genome: complexity, diversity, and dynamics.</title>
        <authorList>
            <person name="Schnable P.S."/>
            <person name="Ware D."/>
            <person name="Fulton R.S."/>
            <person name="Stein J.C."/>
            <person name="Wei F."/>
            <person name="Pasternak S."/>
            <person name="Liang C."/>
            <person name="Zhang J."/>
            <person name="Fulton L."/>
            <person name="Graves T.A."/>
            <person name="Minx P."/>
            <person name="Reily A.D."/>
            <person name="Courtney L."/>
            <person name="Kruchowski S.S."/>
            <person name="Tomlinson C."/>
            <person name="Strong C."/>
            <person name="Delehaunty K."/>
            <person name="Fronick C."/>
            <person name="Courtney B."/>
            <person name="Rock S.M."/>
            <person name="Belter E."/>
            <person name="Du F."/>
            <person name="Kim K."/>
            <person name="Abbott R.M."/>
            <person name="Cotton M."/>
            <person name="Levy A."/>
            <person name="Marchetto P."/>
            <person name="Ochoa K."/>
            <person name="Jackson S.M."/>
            <person name="Gillam B."/>
            <person name="Chen W."/>
            <person name="Yan L."/>
            <person name="Higginbotham J."/>
            <person name="Cardenas M."/>
            <person name="Waligorski J."/>
            <person name="Applebaum E."/>
            <person name="Phelps L."/>
            <person name="Falcone J."/>
            <person name="Kanchi K."/>
            <person name="Thane T."/>
            <person name="Scimone A."/>
            <person name="Thane N."/>
            <person name="Henke J."/>
            <person name="Wang T."/>
            <person name="Ruppert J."/>
            <person name="Shah N."/>
            <person name="Rotter K."/>
            <person name="Hodges J."/>
            <person name="Ingenthron E."/>
            <person name="Cordes M."/>
            <person name="Kohlberg S."/>
            <person name="Sgro J."/>
            <person name="Delgado B."/>
            <person name="Mead K."/>
            <person name="Chinwalla A."/>
            <person name="Leonard S."/>
            <person name="Crouse K."/>
            <person name="Collura K."/>
            <person name="Kudrna D."/>
            <person name="Currie J."/>
            <person name="He R."/>
            <person name="Angelova A."/>
            <person name="Rajasekar S."/>
            <person name="Mueller T."/>
            <person name="Lomeli R."/>
            <person name="Scara G."/>
            <person name="Ko A."/>
            <person name="Delaney K."/>
            <person name="Wissotski M."/>
            <person name="Lopez G."/>
            <person name="Campos D."/>
            <person name="Braidotti M."/>
            <person name="Ashley E."/>
            <person name="Golser W."/>
            <person name="Kim H."/>
            <person name="Lee S."/>
            <person name="Lin J."/>
            <person name="Dujmic Z."/>
            <person name="Kim W."/>
            <person name="Talag J."/>
            <person name="Zuccolo A."/>
            <person name="Fan C."/>
            <person name="Sebastian A."/>
            <person name="Kramer M."/>
            <person name="Spiegel L."/>
            <person name="Nascimento L."/>
            <person name="Zutavern T."/>
            <person name="Miller B."/>
            <person name="Ambroise C."/>
            <person name="Muller S."/>
            <person name="Spooner W."/>
            <person name="Narechania A."/>
            <person name="Ren L."/>
            <person name="Wei S."/>
            <person name="Kumari S."/>
            <person name="Faga B."/>
            <person name="Levy M.J."/>
            <person name="McMahan L."/>
            <person name="Van Buren P."/>
            <person name="Vaughn M.W."/>
            <person name="Ying K."/>
            <person name="Yeh C.-T."/>
            <person name="Emrich S.J."/>
            <person name="Jia Y."/>
            <person name="Kalyanaraman A."/>
            <person name="Hsia A.-P."/>
            <person name="Barbazuk W.B."/>
            <person name="Baucom R.S."/>
            <person name="Brutnell T.P."/>
            <person name="Carpita N.C."/>
            <person name="Chaparro C."/>
            <person name="Chia J.-M."/>
            <person name="Deragon J.-M."/>
            <person name="Estill J.C."/>
            <person name="Fu Y."/>
            <person name="Jeddeloh J.A."/>
            <person name="Han Y."/>
            <person name="Lee H."/>
            <person name="Li P."/>
            <person name="Lisch D.R."/>
            <person name="Liu S."/>
            <person name="Liu Z."/>
            <person name="Nagel D.H."/>
            <person name="McCann M.C."/>
            <person name="SanMiguel P."/>
            <person name="Myers A.M."/>
            <person name="Nettleton D."/>
            <person name="Nguyen J."/>
            <person name="Penning B.W."/>
            <person name="Ponnala L."/>
            <person name="Schneider K.L."/>
            <person name="Schwartz D.C."/>
            <person name="Sharma A."/>
            <person name="Soderlund C."/>
            <person name="Springer N.M."/>
            <person name="Sun Q."/>
            <person name="Wang H."/>
            <person name="Waterman M."/>
            <person name="Westerman R."/>
            <person name="Wolfgruber T.K."/>
            <person name="Yang L."/>
            <person name="Yu Y."/>
            <person name="Zhang L."/>
            <person name="Zhou S."/>
            <person name="Zhu Q."/>
            <person name="Bennetzen J.L."/>
            <person name="Dawe R.K."/>
            <person name="Jiang J."/>
            <person name="Jiang N."/>
            <person name="Presting G.G."/>
            <person name="Wessler S.R."/>
            <person name="Aluru S."/>
            <person name="Martienssen R.A."/>
            <person name="Clifton S.W."/>
            <person name="McCombie W.R."/>
            <person name="Wing R.A."/>
            <person name="Wilson R.K."/>
        </authorList>
    </citation>
    <scope>NUCLEOTIDE SEQUENCE [LARGE SCALE GENOMIC DNA]</scope>
    <source>
        <strain evidence="3">cv. B73</strain>
    </source>
</reference>
<feature type="region of interest" description="Disordered" evidence="1">
    <location>
        <begin position="1"/>
        <end position="28"/>
    </location>
</feature>
<protein>
    <submittedName>
        <fullName evidence="2">Uncharacterized protein</fullName>
    </submittedName>
</protein>
<proteinExistence type="predicted"/>
<reference evidence="2" key="2">
    <citation type="submission" date="2019-07" db="EMBL/GenBank/DDBJ databases">
        <authorList>
            <person name="Seetharam A."/>
            <person name="Woodhouse M."/>
            <person name="Cannon E."/>
        </authorList>
    </citation>
    <scope>NUCLEOTIDE SEQUENCE [LARGE SCALE GENOMIC DNA]</scope>
    <source>
        <strain evidence="2">cv. B73</strain>
    </source>
</reference>
<dbReference type="Gramene" id="Zm00001eb230890_T001">
    <property type="protein sequence ID" value="Zm00001eb230890_P001"/>
    <property type="gene ID" value="Zm00001eb230890"/>
</dbReference>
<evidence type="ECO:0000313" key="3">
    <source>
        <dbReference type="Proteomes" id="UP000007305"/>
    </source>
</evidence>
<dbReference type="EnsemblPlants" id="Zm00001eb230890_T001">
    <property type="protein sequence ID" value="Zm00001eb230890_P001"/>
    <property type="gene ID" value="Zm00001eb230890"/>
</dbReference>
<name>A0A804U7E5_MAIZE</name>
<accession>A0A804U7E5</accession>
<evidence type="ECO:0000256" key="1">
    <source>
        <dbReference type="SAM" id="MobiDB-lite"/>
    </source>
</evidence>
<dbReference type="Proteomes" id="UP000007305">
    <property type="component" value="Chromosome 5"/>
</dbReference>
<reference evidence="2" key="3">
    <citation type="submission" date="2021-05" db="UniProtKB">
        <authorList>
            <consortium name="EnsemblPlants"/>
        </authorList>
    </citation>
    <scope>IDENTIFICATION</scope>
    <source>
        <strain evidence="2">cv. B73</strain>
    </source>
</reference>
<keyword evidence="3" id="KW-1185">Reference proteome</keyword>
<organism evidence="2 3">
    <name type="scientific">Zea mays</name>
    <name type="common">Maize</name>
    <dbReference type="NCBI Taxonomy" id="4577"/>
    <lineage>
        <taxon>Eukaryota</taxon>
        <taxon>Viridiplantae</taxon>
        <taxon>Streptophyta</taxon>
        <taxon>Embryophyta</taxon>
        <taxon>Tracheophyta</taxon>
        <taxon>Spermatophyta</taxon>
        <taxon>Magnoliopsida</taxon>
        <taxon>Liliopsida</taxon>
        <taxon>Poales</taxon>
        <taxon>Poaceae</taxon>
        <taxon>PACMAD clade</taxon>
        <taxon>Panicoideae</taxon>
        <taxon>Andropogonodae</taxon>
        <taxon>Andropogoneae</taxon>
        <taxon>Tripsacinae</taxon>
        <taxon>Zea</taxon>
    </lineage>
</organism>
<sequence>MLLGVDKRRKGQDGAAMEEEDSGGGDYDTVLKAHARSGGGDYGAVLKARARSGASDGVLHDCLLMYEVVEAPCANKYKNVDVVSTISEFSSSLETASGHWRVDCLLRAERMPFYFAVLDQGARSVSSGMRGKVMEMLTACSDALMD</sequence>
<dbReference type="InParanoid" id="A0A804U7E5"/>
<dbReference type="AlphaFoldDB" id="A0A804U7E5"/>
<evidence type="ECO:0000313" key="2">
    <source>
        <dbReference type="EnsemblPlants" id="Zm00001eb230890_P001"/>
    </source>
</evidence>